<dbReference type="Pfam" id="PF01619">
    <property type="entry name" value="Pro_dh"/>
    <property type="match status" value="1"/>
</dbReference>
<dbReference type="Proteomes" id="UP000297014">
    <property type="component" value="Unassembled WGS sequence"/>
</dbReference>
<dbReference type="Gene3D" id="3.20.20.220">
    <property type="match status" value="1"/>
</dbReference>
<dbReference type="GO" id="GO:0004657">
    <property type="term" value="F:proline dehydrogenase activity"/>
    <property type="evidence" value="ECO:0007669"/>
    <property type="project" value="UniProtKB-EC"/>
</dbReference>
<evidence type="ECO:0000256" key="8">
    <source>
        <dbReference type="ARBA" id="ARBA00048779"/>
    </source>
</evidence>
<feature type="binding site" evidence="9">
    <location>
        <position position="283"/>
    </location>
    <ligand>
        <name>substrate</name>
    </ligand>
</feature>
<dbReference type="EMBL" id="JALP01000167">
    <property type="protein sequence ID" value="THG90200.1"/>
    <property type="molecule type" value="Genomic_DNA"/>
</dbReference>
<dbReference type="InterPro" id="IPR015659">
    <property type="entry name" value="Proline_oxidase"/>
</dbReference>
<reference evidence="13 15" key="2">
    <citation type="submission" date="2014-01" db="EMBL/GenBank/DDBJ databases">
        <title>Draft genome sequencing of Bacillus alcalophilus CGMCC 1.3604.</title>
        <authorList>
            <person name="Yang J."/>
            <person name="Diao L."/>
            <person name="Yang S."/>
        </authorList>
    </citation>
    <scope>NUCLEOTIDE SEQUENCE [LARGE SCALE GENOMIC DNA]</scope>
    <source>
        <strain evidence="13 15">CGMCC 1.3604</strain>
    </source>
</reference>
<evidence type="ECO:0000256" key="5">
    <source>
        <dbReference type="ARBA" id="ARBA00022827"/>
    </source>
</evidence>
<dbReference type="PANTHER" id="PTHR13914:SF0">
    <property type="entry name" value="PROLINE DEHYDROGENASE 1, MITOCHONDRIAL"/>
    <property type="match status" value="1"/>
</dbReference>
<feature type="binding site" evidence="10">
    <location>
        <position position="195"/>
    </location>
    <ligand>
        <name>FAD</name>
        <dbReference type="ChEBI" id="CHEBI:57692"/>
    </ligand>
</feature>
<evidence type="ECO:0000256" key="6">
    <source>
        <dbReference type="ARBA" id="ARBA00023002"/>
    </source>
</evidence>
<dbReference type="EMBL" id="ALPT02000046">
    <property type="protein sequence ID" value="KGA96787.1"/>
    <property type="molecule type" value="Genomic_DNA"/>
</dbReference>
<evidence type="ECO:0000256" key="3">
    <source>
        <dbReference type="ARBA" id="ARBA00022630"/>
    </source>
</evidence>
<keyword evidence="6" id="KW-0560">Oxidoreductase</keyword>
<dbReference type="PIRSF" id="PIRSF000196">
    <property type="entry name" value="Pro_dehydrog"/>
    <property type="match status" value="1"/>
</dbReference>
<dbReference type="AlphaFoldDB" id="A0A094YTK6"/>
<feature type="domain" description="Proline dehydrogenase" evidence="11">
    <location>
        <begin position="41"/>
        <end position="293"/>
    </location>
</feature>
<dbReference type="UniPathway" id="UPA00261">
    <property type="reaction ID" value="UER00373"/>
</dbReference>
<evidence type="ECO:0000256" key="1">
    <source>
        <dbReference type="ARBA" id="ARBA00004739"/>
    </source>
</evidence>
<evidence type="ECO:0000313" key="13">
    <source>
        <dbReference type="EMBL" id="THG90200.1"/>
    </source>
</evidence>
<comment type="caution">
    <text evidence="12">The sequence shown here is derived from an EMBL/GenBank/DDBJ whole genome shotgun (WGS) entry which is preliminary data.</text>
</comment>
<sequence length="301" mass="35096">MTRLFFLMLSKNKLLNHLAKKFGLQFGAKQVIAGTTFEEARKIIESLNEQGFLVTIDHLGEFVTTREEALQATVTCLDILDKINKYHLKSQLSIKLTQLGLSISPQFCYENVRKIVMAAQRSSNFVCIDMESSDYCQNTITLLESLRNEFPNAVGTVIQAYLFRAKSDIQHLKGARLRLVKGAYKEAKTIAFQTKEEIDVQYFERIKEHLREGEFTAIATHDHRIIEKVKIFCFKERIPRHKFEFQLLYGFRESLQRELVKQGYHVRIYVPYGNDWFAYFMRRLAERPQNVSFALKGFLGK</sequence>
<keyword evidence="4 10" id="KW-0547">Nucleotide-binding</keyword>
<evidence type="ECO:0000256" key="7">
    <source>
        <dbReference type="ARBA" id="ARBA00023062"/>
    </source>
</evidence>
<feature type="binding site" evidence="10">
    <location>
        <position position="159"/>
    </location>
    <ligand>
        <name>FAD</name>
        <dbReference type="ChEBI" id="CHEBI:57692"/>
    </ligand>
</feature>
<comment type="catalytic activity">
    <reaction evidence="8">
        <text>L-proline + a quinone = (S)-1-pyrroline-5-carboxylate + a quinol + H(+)</text>
        <dbReference type="Rhea" id="RHEA:23784"/>
        <dbReference type="ChEBI" id="CHEBI:15378"/>
        <dbReference type="ChEBI" id="CHEBI:17388"/>
        <dbReference type="ChEBI" id="CHEBI:24646"/>
        <dbReference type="ChEBI" id="CHEBI:60039"/>
        <dbReference type="ChEBI" id="CHEBI:132124"/>
        <dbReference type="EC" id="1.5.5.2"/>
    </reaction>
</comment>
<comment type="cofactor">
    <cofactor evidence="10">
        <name>FAD</name>
        <dbReference type="ChEBI" id="CHEBI:57692"/>
    </cofactor>
    <text evidence="10">Binds 1 FAD per subunit.</text>
</comment>
<evidence type="ECO:0000313" key="15">
    <source>
        <dbReference type="Proteomes" id="UP000297014"/>
    </source>
</evidence>
<keyword evidence="7" id="KW-0642">Proline metabolism</keyword>
<dbReference type="STRING" id="1218173.BALCAV_0214020"/>
<evidence type="ECO:0000259" key="11">
    <source>
        <dbReference type="Pfam" id="PF01619"/>
    </source>
</evidence>
<gene>
    <name evidence="13" type="ORF">AJ85_12210</name>
    <name evidence="12" type="ORF">BALCAV_0214020</name>
</gene>
<proteinExistence type="predicted"/>
<dbReference type="InterPro" id="IPR002872">
    <property type="entry name" value="Proline_DH_dom"/>
</dbReference>
<evidence type="ECO:0000313" key="14">
    <source>
        <dbReference type="Proteomes" id="UP000002754"/>
    </source>
</evidence>
<evidence type="ECO:0000256" key="9">
    <source>
        <dbReference type="PIRSR" id="PIRSR000196-1"/>
    </source>
</evidence>
<evidence type="ECO:0000256" key="2">
    <source>
        <dbReference type="ARBA" id="ARBA00012695"/>
    </source>
</evidence>
<dbReference type="EC" id="1.5.5.2" evidence="2"/>
<keyword evidence="3" id="KW-0285">Flavoprotein</keyword>
<comment type="pathway">
    <text evidence="1">Amino-acid degradation; L-proline degradation into L-glutamate; L-glutamate from L-proline: step 1/2.</text>
</comment>
<dbReference type="Proteomes" id="UP000002754">
    <property type="component" value="Unassembled WGS sequence"/>
</dbReference>
<keyword evidence="14" id="KW-1185">Reference proteome</keyword>
<reference evidence="12 14" key="1">
    <citation type="journal article" date="2014" name="Genome Announc.">
        <title>Draft Genome Sequence of Bacillus alcalophilus AV1934, a Classic Alkaliphile Isolated from Human Feces in 1934.</title>
        <authorList>
            <person name="Attie O."/>
            <person name="Jayaprakash A."/>
            <person name="Shah H."/>
            <person name="Paulsen I.T."/>
            <person name="Morino M."/>
            <person name="Takahashi Y."/>
            <person name="Narumi I."/>
            <person name="Sachidanandam R."/>
            <person name="Satoh K."/>
            <person name="Ito M."/>
            <person name="Krulwich T.A."/>
        </authorList>
    </citation>
    <scope>NUCLEOTIDE SEQUENCE [LARGE SCALE GENOMIC DNA]</scope>
    <source>
        <strain evidence="12 14">AV1934</strain>
    </source>
</reference>
<dbReference type="InterPro" id="IPR008219">
    <property type="entry name" value="PRODH_bac_arc"/>
</dbReference>
<dbReference type="PANTHER" id="PTHR13914">
    <property type="entry name" value="PROLINE OXIDASE"/>
    <property type="match status" value="1"/>
</dbReference>
<feature type="binding site" evidence="10">
    <location>
        <begin position="220"/>
        <end position="221"/>
    </location>
    <ligand>
        <name>FAD</name>
        <dbReference type="ChEBI" id="CHEBI:57692"/>
    </ligand>
</feature>
<name>A0A094YTK6_ALKAL</name>
<dbReference type="GO" id="GO:0000166">
    <property type="term" value="F:nucleotide binding"/>
    <property type="evidence" value="ECO:0007669"/>
    <property type="project" value="UniProtKB-KW"/>
</dbReference>
<dbReference type="InterPro" id="IPR029041">
    <property type="entry name" value="FAD-linked_oxidoreductase-like"/>
</dbReference>
<dbReference type="SUPFAM" id="SSF51730">
    <property type="entry name" value="FAD-linked oxidoreductase"/>
    <property type="match status" value="1"/>
</dbReference>
<evidence type="ECO:0000256" key="4">
    <source>
        <dbReference type="ARBA" id="ARBA00022741"/>
    </source>
</evidence>
<feature type="binding site" evidence="10">
    <location>
        <begin position="181"/>
        <end position="183"/>
    </location>
    <ligand>
        <name>FAD</name>
        <dbReference type="ChEBI" id="CHEBI:57692"/>
    </ligand>
</feature>
<dbReference type="RefSeq" id="WP_003322361.1">
    <property type="nucleotide sequence ID" value="NZ_ALPT02000046.1"/>
</dbReference>
<dbReference type="OrthoDB" id="9773461at2"/>
<dbReference type="eggNOG" id="COG0506">
    <property type="taxonomic scope" value="Bacteria"/>
</dbReference>
<feature type="binding site" evidence="9">
    <location>
        <position position="282"/>
    </location>
    <ligand>
        <name>substrate</name>
    </ligand>
</feature>
<dbReference type="GO" id="GO:0010133">
    <property type="term" value="P:L-proline catabolic process to L-glutamate"/>
    <property type="evidence" value="ECO:0007669"/>
    <property type="project" value="UniProtKB-UniPathway"/>
</dbReference>
<keyword evidence="5 10" id="KW-0274">FAD</keyword>
<evidence type="ECO:0000256" key="10">
    <source>
        <dbReference type="PIRSR" id="PIRSR000196-2"/>
    </source>
</evidence>
<feature type="binding site" evidence="10">
    <location>
        <position position="130"/>
    </location>
    <ligand>
        <name>FAD</name>
        <dbReference type="ChEBI" id="CHEBI:57692"/>
    </ligand>
</feature>
<protein>
    <recommendedName>
        <fullName evidence="2">proline dehydrogenase</fullName>
        <ecNumber evidence="2">1.5.5.2</ecNumber>
    </recommendedName>
</protein>
<accession>A0A094YTK6</accession>
<organism evidence="12 14">
    <name type="scientific">Alkalihalobacillus alcalophilus ATCC 27647 = CGMCC 1.3604</name>
    <dbReference type="NCBI Taxonomy" id="1218173"/>
    <lineage>
        <taxon>Bacteria</taxon>
        <taxon>Bacillati</taxon>
        <taxon>Bacillota</taxon>
        <taxon>Bacilli</taxon>
        <taxon>Bacillales</taxon>
        <taxon>Bacillaceae</taxon>
        <taxon>Alkalihalobacillus</taxon>
    </lineage>
</organism>
<feature type="binding site" evidence="9">
    <location>
        <position position="95"/>
    </location>
    <ligand>
        <name>substrate</name>
    </ligand>
</feature>
<evidence type="ECO:0000313" key="12">
    <source>
        <dbReference type="EMBL" id="KGA96787.1"/>
    </source>
</evidence>